<reference evidence="1 2" key="1">
    <citation type="submission" date="2020-07" db="EMBL/GenBank/DDBJ databases">
        <title>Streptomyces phage Genome sequencing and assembly.</title>
        <authorList>
            <person name="Sharma V."/>
            <person name="Hardy A."/>
            <person name="Frunzke J."/>
        </authorList>
    </citation>
    <scope>NUCLEOTIDE SEQUENCE [LARGE SCALE GENOMIC DNA]</scope>
</reference>
<evidence type="ECO:0000313" key="2">
    <source>
        <dbReference type="Proteomes" id="UP000515922"/>
    </source>
</evidence>
<keyword evidence="2" id="KW-1185">Reference proteome</keyword>
<evidence type="ECO:0000313" key="1">
    <source>
        <dbReference type="EMBL" id="QMP84349.1"/>
    </source>
</evidence>
<proteinExistence type="predicted"/>
<dbReference type="EMBL" id="MT711976">
    <property type="protein sequence ID" value="QMP84349.1"/>
    <property type="molecule type" value="Genomic_DNA"/>
</dbReference>
<sequence length="60" mass="7036">MKYNLFLFKDGNIIHEFRNVTSHNVHEQTLHVRFAGKSANFATLIPNHAYDYAMPEENDQ</sequence>
<accession>A0A7G4AWF9</accession>
<gene>
    <name evidence="1" type="ORF">HUN41_00261</name>
</gene>
<organism evidence="1 2">
    <name type="scientific">Streptomyces phage Coruscant</name>
    <dbReference type="NCBI Taxonomy" id="2739834"/>
    <lineage>
        <taxon>Viruses</taxon>
        <taxon>Duplodnaviria</taxon>
        <taxon>Heunggongvirae</taxon>
        <taxon>Uroviricota</taxon>
        <taxon>Caudoviricetes</taxon>
        <taxon>Stanwilliamsviridae</taxon>
        <taxon>Boydwoodruffvirinae</taxon>
        <taxon>Coruscantvirus</taxon>
        <taxon>Coruscantvirus coruscant</taxon>
    </lineage>
</organism>
<protein>
    <submittedName>
        <fullName evidence="1">Uncharacterized protein</fullName>
    </submittedName>
</protein>
<dbReference type="Proteomes" id="UP000515922">
    <property type="component" value="Segment"/>
</dbReference>
<name>A0A7G4AWF9_9CAUD</name>